<keyword evidence="4" id="KW-0804">Transcription</keyword>
<dbReference type="PROSITE" id="PS50863">
    <property type="entry name" value="B3"/>
    <property type="match status" value="1"/>
</dbReference>
<evidence type="ECO:0000259" key="6">
    <source>
        <dbReference type="PROSITE" id="PS50863"/>
    </source>
</evidence>
<sequence>MSAVLVKKELNFITLNRPSAYVCGSLILPLCFSEKYGDDLPESIYLKLPCGSIWRGTFSRSNNCIEGLESMFKYYRLKPYQVVSFHYSGGSIIEIEIFNSYGIEKEYPLRDKPCEKPIFTRKGGGWFKDAYYLECDFEVEKLESQFCYNAIRNGTGVYDLVISKDHLKRGLYHEVLSSNACHQLRLNDTMSWLEIGFNFLKWKIKLRWKNGKVTFYKGWYDFARAGKLRQGDVCVFQHTGHSQVFEVAIFARRNSLKFNTLGPQHGKSLMKWFKVLSSETTLSGELEMPRMFIENFGGLLTETVHLVVADGNEYCVRFCAFKNLLYGMKKLFSKYNVAEDFVLFFDYVGRSHFFVSIYSNNCFDILDGLSDKTLLMDVLNSTTCPVVVLSDDSSDGDAGTENINSIVVRSSAAMHEALDTESNRVIVVFLINLLLQAFPWKLLPIYNPWRNGAVITLVWGEHTFKVELQREGNKCSFGFGWVFFTSKLEVVEGQMLDFVYRDNFTFEVFVLP</sequence>
<evidence type="ECO:0000313" key="7">
    <source>
        <dbReference type="EMBL" id="KAK1355086.1"/>
    </source>
</evidence>
<dbReference type="Proteomes" id="UP001237642">
    <property type="component" value="Unassembled WGS sequence"/>
</dbReference>
<organism evidence="7 8">
    <name type="scientific">Heracleum sosnowskyi</name>
    <dbReference type="NCBI Taxonomy" id="360622"/>
    <lineage>
        <taxon>Eukaryota</taxon>
        <taxon>Viridiplantae</taxon>
        <taxon>Streptophyta</taxon>
        <taxon>Embryophyta</taxon>
        <taxon>Tracheophyta</taxon>
        <taxon>Spermatophyta</taxon>
        <taxon>Magnoliopsida</taxon>
        <taxon>eudicotyledons</taxon>
        <taxon>Gunneridae</taxon>
        <taxon>Pentapetalae</taxon>
        <taxon>asterids</taxon>
        <taxon>campanulids</taxon>
        <taxon>Apiales</taxon>
        <taxon>Apiaceae</taxon>
        <taxon>Apioideae</taxon>
        <taxon>apioid superclade</taxon>
        <taxon>Tordylieae</taxon>
        <taxon>Tordyliinae</taxon>
        <taxon>Heracleum</taxon>
    </lineage>
</organism>
<proteinExistence type="predicted"/>
<keyword evidence="2" id="KW-0805">Transcription regulation</keyword>
<gene>
    <name evidence="7" type="ORF">POM88_048342</name>
</gene>
<reference evidence="7" key="2">
    <citation type="submission" date="2023-05" db="EMBL/GenBank/DDBJ databases">
        <authorList>
            <person name="Schelkunov M.I."/>
        </authorList>
    </citation>
    <scope>NUCLEOTIDE SEQUENCE</scope>
    <source>
        <strain evidence="7">Hsosn_3</strain>
        <tissue evidence="7">Leaf</tissue>
    </source>
</reference>
<dbReference type="SMART" id="SM01019">
    <property type="entry name" value="B3"/>
    <property type="match status" value="3"/>
</dbReference>
<dbReference type="Gene3D" id="2.40.330.10">
    <property type="entry name" value="DNA-binding pseudobarrel domain"/>
    <property type="match status" value="3"/>
</dbReference>
<evidence type="ECO:0000313" key="8">
    <source>
        <dbReference type="Proteomes" id="UP001237642"/>
    </source>
</evidence>
<dbReference type="SUPFAM" id="SSF101936">
    <property type="entry name" value="DNA-binding pseudobarrel domain"/>
    <property type="match status" value="4"/>
</dbReference>
<evidence type="ECO:0000256" key="4">
    <source>
        <dbReference type="ARBA" id="ARBA00023163"/>
    </source>
</evidence>
<evidence type="ECO:0000256" key="1">
    <source>
        <dbReference type="ARBA" id="ARBA00004123"/>
    </source>
</evidence>
<evidence type="ECO:0000256" key="2">
    <source>
        <dbReference type="ARBA" id="ARBA00023015"/>
    </source>
</evidence>
<reference evidence="7" key="1">
    <citation type="submission" date="2023-02" db="EMBL/GenBank/DDBJ databases">
        <title>Genome of toxic invasive species Heracleum sosnowskyi carries increased number of genes despite the absence of recent whole-genome duplications.</title>
        <authorList>
            <person name="Schelkunov M."/>
            <person name="Shtratnikova V."/>
            <person name="Makarenko M."/>
            <person name="Klepikova A."/>
            <person name="Omelchenko D."/>
            <person name="Novikova G."/>
            <person name="Obukhova E."/>
            <person name="Bogdanov V."/>
            <person name="Penin A."/>
            <person name="Logacheva M."/>
        </authorList>
    </citation>
    <scope>NUCLEOTIDE SEQUENCE</scope>
    <source>
        <strain evidence="7">Hsosn_3</strain>
        <tissue evidence="7">Leaf</tissue>
    </source>
</reference>
<protein>
    <recommendedName>
        <fullName evidence="6">TF-B3 domain-containing protein</fullName>
    </recommendedName>
</protein>
<dbReference type="Pfam" id="PF02362">
    <property type="entry name" value="B3"/>
    <property type="match status" value="1"/>
</dbReference>
<dbReference type="CDD" id="cd10017">
    <property type="entry name" value="B3_DNA"/>
    <property type="match status" value="1"/>
</dbReference>
<evidence type="ECO:0000256" key="5">
    <source>
        <dbReference type="ARBA" id="ARBA00023242"/>
    </source>
</evidence>
<dbReference type="PANTHER" id="PTHR31920">
    <property type="entry name" value="B3 DOMAIN-CONTAINING"/>
    <property type="match status" value="1"/>
</dbReference>
<dbReference type="AlphaFoldDB" id="A0AAD8GV14"/>
<dbReference type="GO" id="GO:0005634">
    <property type="term" value="C:nucleus"/>
    <property type="evidence" value="ECO:0007669"/>
    <property type="project" value="UniProtKB-SubCell"/>
</dbReference>
<keyword evidence="5" id="KW-0539">Nucleus</keyword>
<evidence type="ECO:0000256" key="3">
    <source>
        <dbReference type="ARBA" id="ARBA00023125"/>
    </source>
</evidence>
<comment type="caution">
    <text evidence="7">The sequence shown here is derived from an EMBL/GenBank/DDBJ whole genome shotgun (WGS) entry which is preliminary data.</text>
</comment>
<dbReference type="EMBL" id="JAUIZM010000011">
    <property type="protein sequence ID" value="KAK1355086.1"/>
    <property type="molecule type" value="Genomic_DNA"/>
</dbReference>
<keyword evidence="3" id="KW-0238">DNA-binding</keyword>
<dbReference type="GO" id="GO:0003677">
    <property type="term" value="F:DNA binding"/>
    <property type="evidence" value="ECO:0007669"/>
    <property type="project" value="UniProtKB-KW"/>
</dbReference>
<dbReference type="InterPro" id="IPR015300">
    <property type="entry name" value="DNA-bd_pseudobarrel_sf"/>
</dbReference>
<dbReference type="PANTHER" id="PTHR31920:SF135">
    <property type="entry name" value="B3 DOMAIN-CONTAINING PROTEIN OS03G0621600-RELATED"/>
    <property type="match status" value="1"/>
</dbReference>
<name>A0AAD8GV14_9APIA</name>
<comment type="subcellular location">
    <subcellularLocation>
        <location evidence="1">Nucleus</location>
    </subcellularLocation>
</comment>
<keyword evidence="8" id="KW-1185">Reference proteome</keyword>
<dbReference type="InterPro" id="IPR050655">
    <property type="entry name" value="Plant_B3_domain"/>
</dbReference>
<dbReference type="InterPro" id="IPR003340">
    <property type="entry name" value="B3_DNA-bd"/>
</dbReference>
<accession>A0AAD8GV14</accession>
<feature type="domain" description="TF-B3" evidence="6">
    <location>
        <begin position="201"/>
        <end position="253"/>
    </location>
</feature>